<dbReference type="InterPro" id="IPR002933">
    <property type="entry name" value="Peptidase_M20"/>
</dbReference>
<dbReference type="EMBL" id="JAUTBK010000002">
    <property type="protein sequence ID" value="MDQ1209024.1"/>
    <property type="molecule type" value="Genomic_DNA"/>
</dbReference>
<dbReference type="NCBIfam" id="TIGR01892">
    <property type="entry name" value="AcOrn-deacetyl"/>
    <property type="match status" value="1"/>
</dbReference>
<gene>
    <name evidence="11" type="ORF">QE380_001947</name>
</gene>
<dbReference type="PANTHER" id="PTHR43808">
    <property type="entry name" value="ACETYLORNITHINE DEACETYLASE"/>
    <property type="match status" value="1"/>
</dbReference>
<keyword evidence="3" id="KW-0963">Cytoplasm</keyword>
<comment type="similarity">
    <text evidence="2">Belongs to the peptidase M20A family. ArgE subfamily.</text>
</comment>
<dbReference type="InterPro" id="IPR050072">
    <property type="entry name" value="Peptidase_M20A"/>
</dbReference>
<keyword evidence="4" id="KW-0055">Arginine biosynthesis</keyword>
<dbReference type="CDD" id="cd03894">
    <property type="entry name" value="M20_ArgE"/>
    <property type="match status" value="1"/>
</dbReference>
<dbReference type="NCBIfam" id="NF005710">
    <property type="entry name" value="PRK07522.1"/>
    <property type="match status" value="1"/>
</dbReference>
<feature type="domain" description="Peptidase M20 dimerisation" evidence="10">
    <location>
        <begin position="174"/>
        <end position="284"/>
    </location>
</feature>
<keyword evidence="5" id="KW-0028">Amino-acid biosynthesis</keyword>
<evidence type="ECO:0000256" key="4">
    <source>
        <dbReference type="ARBA" id="ARBA00022571"/>
    </source>
</evidence>
<dbReference type="Gene3D" id="3.40.630.10">
    <property type="entry name" value="Zn peptidases"/>
    <property type="match status" value="1"/>
</dbReference>
<evidence type="ECO:0000256" key="7">
    <source>
        <dbReference type="ARBA" id="ARBA00022801"/>
    </source>
</evidence>
<evidence type="ECO:0000256" key="5">
    <source>
        <dbReference type="ARBA" id="ARBA00022605"/>
    </source>
</evidence>
<dbReference type="InterPro" id="IPR036264">
    <property type="entry name" value="Bact_exopeptidase_dim_dom"/>
</dbReference>
<name>A0ABU0UWU7_ACIBI</name>
<comment type="caution">
    <text evidence="11">The sequence shown here is derived from an EMBL/GenBank/DDBJ whole genome shotgun (WGS) entry which is preliminary data.</text>
</comment>
<dbReference type="SUPFAM" id="SSF53187">
    <property type="entry name" value="Zn-dependent exopeptidases"/>
    <property type="match status" value="1"/>
</dbReference>
<dbReference type="PROSITE" id="PS00759">
    <property type="entry name" value="ARGE_DAPE_CPG2_2"/>
    <property type="match status" value="1"/>
</dbReference>
<accession>A0ABU0UWU7</accession>
<dbReference type="InterPro" id="IPR011650">
    <property type="entry name" value="Peptidase_M20_dimer"/>
</dbReference>
<dbReference type="InterPro" id="IPR001261">
    <property type="entry name" value="ArgE/DapE_CS"/>
</dbReference>
<evidence type="ECO:0000313" key="11">
    <source>
        <dbReference type="EMBL" id="MDQ1209024.1"/>
    </source>
</evidence>
<organism evidence="11 12">
    <name type="scientific">Acinetobacter baylyi</name>
    <dbReference type="NCBI Taxonomy" id="202950"/>
    <lineage>
        <taxon>Bacteria</taxon>
        <taxon>Pseudomonadati</taxon>
        <taxon>Pseudomonadota</taxon>
        <taxon>Gammaproteobacteria</taxon>
        <taxon>Moraxellales</taxon>
        <taxon>Moraxellaceae</taxon>
        <taxon>Acinetobacter</taxon>
    </lineage>
</organism>
<evidence type="ECO:0000256" key="6">
    <source>
        <dbReference type="ARBA" id="ARBA00022723"/>
    </source>
</evidence>
<keyword evidence="12" id="KW-1185">Reference proteome</keyword>
<dbReference type="RefSeq" id="WP_307003460.1">
    <property type="nucleotide sequence ID" value="NZ_JAUTBK010000002.1"/>
</dbReference>
<keyword evidence="9" id="KW-0170">Cobalt</keyword>
<dbReference type="SUPFAM" id="SSF55031">
    <property type="entry name" value="Bacterial exopeptidase dimerisation domain"/>
    <property type="match status" value="1"/>
</dbReference>
<evidence type="ECO:0000256" key="9">
    <source>
        <dbReference type="ARBA" id="ARBA00023285"/>
    </source>
</evidence>
<evidence type="ECO:0000256" key="3">
    <source>
        <dbReference type="ARBA" id="ARBA00022490"/>
    </source>
</evidence>
<dbReference type="Gene3D" id="3.30.70.360">
    <property type="match status" value="1"/>
</dbReference>
<evidence type="ECO:0000256" key="1">
    <source>
        <dbReference type="ARBA" id="ARBA00001947"/>
    </source>
</evidence>
<comment type="cofactor">
    <cofactor evidence="1">
        <name>Zn(2+)</name>
        <dbReference type="ChEBI" id="CHEBI:29105"/>
    </cofactor>
</comment>
<dbReference type="PROSITE" id="PS00758">
    <property type="entry name" value="ARGE_DAPE_CPG2_1"/>
    <property type="match status" value="1"/>
</dbReference>
<evidence type="ECO:0000313" key="12">
    <source>
        <dbReference type="Proteomes" id="UP001233360"/>
    </source>
</evidence>
<protein>
    <submittedName>
        <fullName evidence="11">Acetylornithine deacetylase</fullName>
        <ecNumber evidence="11">3.5.1.16</ecNumber>
    </submittedName>
</protein>
<dbReference type="EC" id="3.5.1.16" evidence="11"/>
<proteinExistence type="inferred from homology"/>
<dbReference type="Proteomes" id="UP001233360">
    <property type="component" value="Unassembled WGS sequence"/>
</dbReference>
<keyword evidence="8" id="KW-0862">Zinc</keyword>
<keyword evidence="6" id="KW-0479">Metal-binding</keyword>
<reference evidence="11 12" key="1">
    <citation type="submission" date="2023-07" db="EMBL/GenBank/DDBJ databases">
        <title>Functional and genomic diversity of the sorghum phyllosphere microbiome.</title>
        <authorList>
            <person name="Shade A."/>
        </authorList>
    </citation>
    <scope>NUCLEOTIDE SEQUENCE [LARGE SCALE GENOMIC DNA]</scope>
    <source>
        <strain evidence="11 12">SORGH_AS_0887</strain>
    </source>
</reference>
<evidence type="ECO:0000256" key="2">
    <source>
        <dbReference type="ARBA" id="ARBA00005691"/>
    </source>
</evidence>
<dbReference type="GO" id="GO:0008777">
    <property type="term" value="F:acetylornithine deacetylase activity"/>
    <property type="evidence" value="ECO:0007669"/>
    <property type="project" value="UniProtKB-EC"/>
</dbReference>
<dbReference type="PANTHER" id="PTHR43808:SF31">
    <property type="entry name" value="N-ACETYL-L-CITRULLINE DEACETYLASE"/>
    <property type="match status" value="1"/>
</dbReference>
<evidence type="ECO:0000256" key="8">
    <source>
        <dbReference type="ARBA" id="ARBA00022833"/>
    </source>
</evidence>
<sequence length="379" mass="41704">MNKQIRSLALLERLIAFDTTSYKSNIELIDDVKQLFEQHQIYVQLNFNQDRTKANLFASTGPENEAGILLSGHSDVVPVTGQQWDTPAFNAVIKDGHVYGRGTADMKGFLACAINAMLDASQCQLKRPLQLCISYDEEIGCIGVRGILEHLSENLIPPLACVIGEPTMMQMALAHKGKTVYQARCCGEEGHSALAPRFVNAIHVAGHLIQSLQQTQQYIALQGQQDQGYDIPYTTIHVGKIAGGTALNIVPNQCVVDYEIRNLAEDSSTNIQNLIFDKISEEYQSHIEIKQVNEYPGLKTSPTVQAVEFIQQLLPVNTTQTNISFGTEGGLFQSAMNCPVIVCGPGDIAVAHKPNEYVSLAQLRQCEIFLEKLVTTITV</sequence>
<evidence type="ECO:0000259" key="10">
    <source>
        <dbReference type="Pfam" id="PF07687"/>
    </source>
</evidence>
<dbReference type="Pfam" id="PF07687">
    <property type="entry name" value="M20_dimer"/>
    <property type="match status" value="1"/>
</dbReference>
<dbReference type="InterPro" id="IPR010169">
    <property type="entry name" value="AcOrn-deacetyl"/>
</dbReference>
<keyword evidence="7 11" id="KW-0378">Hydrolase</keyword>
<dbReference type="Pfam" id="PF01546">
    <property type="entry name" value="Peptidase_M20"/>
    <property type="match status" value="1"/>
</dbReference>